<evidence type="ECO:0000256" key="3">
    <source>
        <dbReference type="ARBA" id="ARBA00022801"/>
    </source>
</evidence>
<keyword evidence="12" id="KW-1185">Reference proteome</keyword>
<evidence type="ECO:0000313" key="12">
    <source>
        <dbReference type="Proteomes" id="UP000374630"/>
    </source>
</evidence>
<feature type="domain" description="Alpha-L-rhamnosidase concanavalin-like" evidence="5">
    <location>
        <begin position="407"/>
        <end position="495"/>
    </location>
</feature>
<evidence type="ECO:0000313" key="11">
    <source>
        <dbReference type="Proteomes" id="UP000345527"/>
    </source>
</evidence>
<dbReference type="Pfam" id="PF17389">
    <property type="entry name" value="Bac_rhamnosid6H"/>
    <property type="match status" value="1"/>
</dbReference>
<dbReference type="EC" id="3.2.1.40" evidence="2"/>
<evidence type="ECO:0000313" key="10">
    <source>
        <dbReference type="EMBL" id="KAA8823058.1"/>
    </source>
</evidence>
<dbReference type="GO" id="GO:0005975">
    <property type="term" value="P:carbohydrate metabolic process"/>
    <property type="evidence" value="ECO:0007669"/>
    <property type="project" value="InterPro"/>
</dbReference>
<dbReference type="Gene3D" id="2.60.420.10">
    <property type="entry name" value="Maltose phosphorylase, domain 3"/>
    <property type="match status" value="1"/>
</dbReference>
<dbReference type="GO" id="GO:0030596">
    <property type="term" value="F:alpha-L-rhamnosidase activity"/>
    <property type="evidence" value="ECO:0007669"/>
    <property type="project" value="UniProtKB-EC"/>
</dbReference>
<evidence type="ECO:0000259" key="8">
    <source>
        <dbReference type="Pfam" id="PF17390"/>
    </source>
</evidence>
<accession>A0A5J5E1Q4</accession>
<feature type="domain" description="Bacterial alpha-L-rhamnosidase N-terminal" evidence="6">
    <location>
        <begin position="222"/>
        <end position="393"/>
    </location>
</feature>
<sequence length="979" mass="105362">METGMSASTGNQGRSDITDVRIEHFDGDAIGIGTGTPRISWRYDPQVGDLAGRKAQIRMLVRPFAPVGSVELGRSVELDQPARPVGSAQSPASVAPETYDAARGVVCSAIVPAEANVLHPWPFDPVASGCRVTVSVRLLPESELAGPDTGAPAAAPADPADPVDSADWSPSVAFEPGLIDPARRVAHMVGPDWPESAEDARGNPVLRRPGRVRASISLRDRPVAARLYLSAYGLVGAEVNGRPVGDDILTPGWTDYRTRFAYRTFDVTGLLCDGVNGLGFWLGDGWYRGRIGFGGGKADCYGDRLGVWAQLRVAYADGSEEIIASNAFDGRWEAKPGPIVSSGLYEGESYDARLEEPGWSQGDADASAAGWTPVRELPFDNARLFAPSCRGVERYGEPRKPMSVKALDGGSYLLDFGQNCTQRLQLRIPATEPGHVITVHHAEVLNPDGSLAVRPLRRAVQIDSYTSNGKAAVWEPRFTIHGFRYARIDGWPDAPAGPDAPIAPTGSAAVAAAVESHVYTSAMPQAGSFDCSDAALTRLHRNVEWSMRSNFVSIPTDCPQRDERFGWTGDIAVFAPTAEFLAEADGFLSDWLDDVASETAHWGTVPYYVPYPYPGWGQPQAVALWGDAATMVPWALYMSGGDVDQLRRQYPLARRWVDEVVSLLASDGVWDRRPEVWCGQLGDWLDPTAPPDDAARAMTQKELVATAFTVHSLDLAARMATVLGDGADASRYRSLAAHVREGFRGRFVHEDGSMTSDTQCAYCLAIVFDLFDGGSDSAARRAFAGDRLAQLVRDNGYTVGTGFAGTPYVLRALLDTGHADEAFRLLTSRDCPSWLYQVSMGATTTWERWDSMLPNGEVNPGDMTSFNHYALGSVADWMHAAIGGLRPAEPGWSVFEVAPVAALHGIDAAECAHMTPNGLASVKWRRADDGQGSGGSVDMELIVPANTIARVRMGGDGGGAGRWRELPAGHHRLTIPLTV</sequence>
<evidence type="ECO:0000259" key="5">
    <source>
        <dbReference type="Pfam" id="PF05592"/>
    </source>
</evidence>
<dbReference type="Pfam" id="PF17390">
    <property type="entry name" value="Bac_rhamnosid_C"/>
    <property type="match status" value="1"/>
</dbReference>
<dbReference type="Pfam" id="PF08531">
    <property type="entry name" value="Bac_rhamnosid_N"/>
    <property type="match status" value="1"/>
</dbReference>
<dbReference type="InterPro" id="IPR008928">
    <property type="entry name" value="6-hairpin_glycosidase_sf"/>
</dbReference>
<gene>
    <name evidence="10" type="ORF">EM848_06790</name>
    <name evidence="9" type="ORF">EMO90_09505</name>
</gene>
<dbReference type="InterPro" id="IPR012341">
    <property type="entry name" value="6hp_glycosidase-like_sf"/>
</dbReference>
<dbReference type="InterPro" id="IPR016007">
    <property type="entry name" value="Alpha_rhamnosid"/>
</dbReference>
<dbReference type="InterPro" id="IPR035398">
    <property type="entry name" value="Bac_rhamnosid_C"/>
</dbReference>
<dbReference type="InterPro" id="IPR013737">
    <property type="entry name" value="Bac_rhamnosid_N"/>
</dbReference>
<evidence type="ECO:0000256" key="1">
    <source>
        <dbReference type="ARBA" id="ARBA00001445"/>
    </source>
</evidence>
<dbReference type="Gene3D" id="2.60.120.260">
    <property type="entry name" value="Galactose-binding domain-like"/>
    <property type="match status" value="2"/>
</dbReference>
<feature type="domain" description="Alpha-L-rhamnosidase C-terminal" evidence="8">
    <location>
        <begin position="884"/>
        <end position="953"/>
    </location>
</feature>
<feature type="domain" description="Alpha-L-rhamnosidase six-hairpin glycosidase" evidence="7">
    <location>
        <begin position="525"/>
        <end position="882"/>
    </location>
</feature>
<dbReference type="Proteomes" id="UP000374630">
    <property type="component" value="Unassembled WGS sequence"/>
</dbReference>
<dbReference type="Proteomes" id="UP000345527">
    <property type="component" value="Unassembled WGS sequence"/>
</dbReference>
<comment type="catalytic activity">
    <reaction evidence="1">
        <text>Hydrolysis of terminal non-reducing alpha-L-rhamnose residues in alpha-L-rhamnosides.</text>
        <dbReference type="EC" id="3.2.1.40"/>
    </reaction>
</comment>
<organism evidence="10 11">
    <name type="scientific">Bifidobacterium vespertilionis</name>
    <dbReference type="NCBI Taxonomy" id="2562524"/>
    <lineage>
        <taxon>Bacteria</taxon>
        <taxon>Bacillati</taxon>
        <taxon>Actinomycetota</taxon>
        <taxon>Actinomycetes</taxon>
        <taxon>Bifidobacteriales</taxon>
        <taxon>Bifidobacteriaceae</taxon>
        <taxon>Bifidobacterium</taxon>
    </lineage>
</organism>
<evidence type="ECO:0000313" key="9">
    <source>
        <dbReference type="EMBL" id="KAA8818603.1"/>
    </source>
</evidence>
<evidence type="ECO:0000259" key="6">
    <source>
        <dbReference type="Pfam" id="PF08531"/>
    </source>
</evidence>
<proteinExistence type="predicted"/>
<dbReference type="SUPFAM" id="SSF48208">
    <property type="entry name" value="Six-hairpin glycosidases"/>
    <property type="match status" value="1"/>
</dbReference>
<dbReference type="OrthoDB" id="9761045at2"/>
<dbReference type="Gene3D" id="1.50.10.10">
    <property type="match status" value="1"/>
</dbReference>
<feature type="region of interest" description="Disordered" evidence="4">
    <location>
        <begin position="143"/>
        <end position="166"/>
    </location>
</feature>
<reference evidence="11 12" key="1">
    <citation type="journal article" date="2019" name="Syst. Appl. Microbiol.">
        <title>Characterization of Bifidobacterium species in feaces of the Egyptian fruit bat: Description of B. vespertilionis sp. nov. and B. rousetti sp. nov.</title>
        <authorList>
            <person name="Modesto M."/>
            <person name="Satti M."/>
            <person name="Watanabe K."/>
            <person name="Puglisi E."/>
            <person name="Morelli L."/>
            <person name="Huang C.-H."/>
            <person name="Liou J.-S."/>
            <person name="Miyashita M."/>
            <person name="Tamura T."/>
            <person name="Saito S."/>
            <person name="Mori K."/>
            <person name="Huang L."/>
            <person name="Sciavilla P."/>
            <person name="Sandri C."/>
            <person name="Spiezio C."/>
            <person name="Vitali F."/>
            <person name="Cavalieri D."/>
            <person name="Perpetuini G."/>
            <person name="Tofalo R."/>
            <person name="Bonetti A."/>
            <person name="Arita M."/>
            <person name="Mattarelli P."/>
        </authorList>
    </citation>
    <scope>NUCLEOTIDE SEQUENCE [LARGE SCALE GENOMIC DNA]</scope>
    <source>
        <strain evidence="9 12">RST16</strain>
        <strain evidence="10 11">RST8</strain>
    </source>
</reference>
<dbReference type="EMBL" id="RZNZ01000014">
    <property type="protein sequence ID" value="KAA8818603.1"/>
    <property type="molecule type" value="Genomic_DNA"/>
</dbReference>
<comment type="caution">
    <text evidence="10">The sequence shown here is derived from an EMBL/GenBank/DDBJ whole genome shotgun (WGS) entry which is preliminary data.</text>
</comment>
<dbReference type="PANTHER" id="PTHR33307:SF6">
    <property type="entry name" value="ALPHA-RHAMNOSIDASE (EUROFUNG)-RELATED"/>
    <property type="match status" value="1"/>
</dbReference>
<evidence type="ECO:0000256" key="2">
    <source>
        <dbReference type="ARBA" id="ARBA00012652"/>
    </source>
</evidence>
<evidence type="ECO:0000259" key="7">
    <source>
        <dbReference type="Pfam" id="PF17389"/>
    </source>
</evidence>
<dbReference type="EMBL" id="RZOA01000012">
    <property type="protein sequence ID" value="KAA8823058.1"/>
    <property type="molecule type" value="Genomic_DNA"/>
</dbReference>
<keyword evidence="3" id="KW-0378">Hydrolase</keyword>
<feature type="compositionally biased region" description="Low complexity" evidence="4">
    <location>
        <begin position="145"/>
        <end position="166"/>
    </location>
</feature>
<protein>
    <recommendedName>
        <fullName evidence="2">alpha-L-rhamnosidase</fullName>
        <ecNumber evidence="2">3.2.1.40</ecNumber>
    </recommendedName>
</protein>
<evidence type="ECO:0000256" key="4">
    <source>
        <dbReference type="SAM" id="MobiDB-lite"/>
    </source>
</evidence>
<dbReference type="InterPro" id="IPR035396">
    <property type="entry name" value="Bac_rhamnosid6H"/>
</dbReference>
<dbReference type="Pfam" id="PF05592">
    <property type="entry name" value="Bac_rhamnosid"/>
    <property type="match status" value="1"/>
</dbReference>
<dbReference type="AlphaFoldDB" id="A0A5J5E1Q4"/>
<dbReference type="PANTHER" id="PTHR33307">
    <property type="entry name" value="ALPHA-RHAMNOSIDASE (EUROFUNG)"/>
    <property type="match status" value="1"/>
</dbReference>
<name>A0A5J5E1Q4_9BIFI</name>
<dbReference type="InterPro" id="IPR008902">
    <property type="entry name" value="Rhamnosid_concanavalin"/>
</dbReference>